<dbReference type="AlphaFoldDB" id="A0A0C2H8T6"/>
<feature type="compositionally biased region" description="Acidic residues" evidence="1">
    <location>
        <begin position="97"/>
        <end position="131"/>
    </location>
</feature>
<proteinExistence type="predicted"/>
<name>A0A0C2H8T6_9BILA</name>
<dbReference type="Proteomes" id="UP000054047">
    <property type="component" value="Unassembled WGS sequence"/>
</dbReference>
<accession>A0A0C2H8T6</accession>
<evidence type="ECO:0000313" key="3">
    <source>
        <dbReference type="Proteomes" id="UP000054047"/>
    </source>
</evidence>
<feature type="region of interest" description="Disordered" evidence="1">
    <location>
        <begin position="31"/>
        <end position="131"/>
    </location>
</feature>
<feature type="compositionally biased region" description="Basic and acidic residues" evidence="1">
    <location>
        <begin position="39"/>
        <end position="54"/>
    </location>
</feature>
<evidence type="ECO:0000313" key="2">
    <source>
        <dbReference type="EMBL" id="KIH65951.1"/>
    </source>
</evidence>
<dbReference type="EMBL" id="KN727329">
    <property type="protein sequence ID" value="KIH65951.1"/>
    <property type="molecule type" value="Genomic_DNA"/>
</dbReference>
<sequence>MATHNFTLAGILKYTGNFHKPLIAAINGNSKIMNPQNDAVDKRERSEDLNEHQDIMSAQQQEVADDIGQQGRDPDEQQGTADDTVQLAEASARPQEDADDTLDLDEASEQPQEDVDDTIADEHDDAGDDEVDEEIRGRHQLELKLARAWKALRDLHSIILDLENHPTCAATRIHHGTIHRDGASCDAPLAQP</sequence>
<keyword evidence="3" id="KW-1185">Reference proteome</keyword>
<protein>
    <submittedName>
        <fullName evidence="2">Uncharacterized protein</fullName>
    </submittedName>
</protein>
<gene>
    <name evidence="2" type="ORF">ANCDUO_03721</name>
</gene>
<evidence type="ECO:0000256" key="1">
    <source>
        <dbReference type="SAM" id="MobiDB-lite"/>
    </source>
</evidence>
<reference evidence="2 3" key="1">
    <citation type="submission" date="2013-12" db="EMBL/GenBank/DDBJ databases">
        <title>Draft genome of the parsitic nematode Ancylostoma duodenale.</title>
        <authorList>
            <person name="Mitreva M."/>
        </authorList>
    </citation>
    <scope>NUCLEOTIDE SEQUENCE [LARGE SCALE GENOMIC DNA]</scope>
    <source>
        <strain evidence="2 3">Zhejiang</strain>
    </source>
</reference>
<organism evidence="2 3">
    <name type="scientific">Ancylostoma duodenale</name>
    <dbReference type="NCBI Taxonomy" id="51022"/>
    <lineage>
        <taxon>Eukaryota</taxon>
        <taxon>Metazoa</taxon>
        <taxon>Ecdysozoa</taxon>
        <taxon>Nematoda</taxon>
        <taxon>Chromadorea</taxon>
        <taxon>Rhabditida</taxon>
        <taxon>Rhabditina</taxon>
        <taxon>Rhabditomorpha</taxon>
        <taxon>Strongyloidea</taxon>
        <taxon>Ancylostomatidae</taxon>
        <taxon>Ancylostomatinae</taxon>
        <taxon>Ancylostoma</taxon>
    </lineage>
</organism>